<evidence type="ECO:0000256" key="1">
    <source>
        <dbReference type="SAM" id="Phobius"/>
    </source>
</evidence>
<proteinExistence type="predicted"/>
<organism evidence="2 3">
    <name type="scientific">Methanomethylophilus alvi</name>
    <dbReference type="NCBI Taxonomy" id="1291540"/>
    <lineage>
        <taxon>Archaea</taxon>
        <taxon>Methanobacteriati</taxon>
        <taxon>Thermoplasmatota</taxon>
        <taxon>Thermoplasmata</taxon>
        <taxon>Methanomassiliicoccales</taxon>
        <taxon>Methanomethylophilaceae</taxon>
        <taxon>Methanomethylophilus</taxon>
    </lineage>
</organism>
<gene>
    <name evidence="2" type="ORF">BKD89_07140</name>
</gene>
<name>A0A3G3IIB1_9ARCH</name>
<reference evidence="2 3" key="1">
    <citation type="submission" date="2016-10" db="EMBL/GenBank/DDBJ databases">
        <title>Complete genome of the TMA-utilizing, human hosted archaeon Methanomethylophilus alvus Gen. nov, sp. nov., strain Mx-05, derived from a pure culture.</title>
        <authorList>
            <person name="Brugere J.-F."/>
            <person name="Ben Hania W."/>
            <person name="Chaudhary P.P."/>
            <person name="Gaci N."/>
            <person name="Borrel G."/>
            <person name="Cao Van Tuat L."/>
            <person name="Fardeau M.-L."/>
            <person name="Harris H.M.B."/>
            <person name="O'Toole P.W."/>
            <person name="Ollivier B."/>
        </authorList>
    </citation>
    <scope>NUCLEOTIDE SEQUENCE [LARGE SCALE GENOMIC DNA]</scope>
    <source>
        <strain evidence="2 3">Mx-05</strain>
    </source>
</reference>
<protein>
    <recommendedName>
        <fullName evidence="4">DUF2975 domain-containing protein</fullName>
    </recommendedName>
</protein>
<dbReference type="RefSeq" id="WP_015505340.1">
    <property type="nucleotide sequence ID" value="NZ_CAYATJ010000110.1"/>
</dbReference>
<dbReference type="OMA" id="VHMATIS"/>
<feature type="transmembrane region" description="Helical" evidence="1">
    <location>
        <begin position="99"/>
        <end position="124"/>
    </location>
</feature>
<dbReference type="AlphaFoldDB" id="A0A3G3IIB1"/>
<feature type="transmembrane region" description="Helical" evidence="1">
    <location>
        <begin position="12"/>
        <end position="44"/>
    </location>
</feature>
<sequence>MESPELSKLRKICGYGHIFLILVTIFCTLLLALSIVAFCIFLVIDDPTIMDQDRHTMIITMGTAVIDFAAFTTISYLLDRMIKTMKNGESPFTNDNAHILVHMATISVVSAVASIVGQVVGIMVLNPENYPGSIPFVQIGGAIVLYSLALIFGYGAQLQKESDETL</sequence>
<feature type="transmembrane region" description="Helical" evidence="1">
    <location>
        <begin position="136"/>
        <end position="156"/>
    </location>
</feature>
<accession>A0A3G3IIB1</accession>
<evidence type="ECO:0000313" key="2">
    <source>
        <dbReference type="EMBL" id="AYQ55565.1"/>
    </source>
</evidence>
<feature type="transmembrane region" description="Helical" evidence="1">
    <location>
        <begin position="56"/>
        <end position="78"/>
    </location>
</feature>
<keyword evidence="1" id="KW-0812">Transmembrane</keyword>
<dbReference type="EMBL" id="CP017686">
    <property type="protein sequence ID" value="AYQ55565.1"/>
    <property type="molecule type" value="Genomic_DNA"/>
</dbReference>
<evidence type="ECO:0008006" key="4">
    <source>
        <dbReference type="Google" id="ProtNLM"/>
    </source>
</evidence>
<dbReference type="GeneID" id="41322226"/>
<keyword evidence="1" id="KW-0472">Membrane</keyword>
<evidence type="ECO:0000313" key="3">
    <source>
        <dbReference type="Proteomes" id="UP000273278"/>
    </source>
</evidence>
<keyword evidence="1" id="KW-1133">Transmembrane helix</keyword>
<dbReference type="Proteomes" id="UP000273278">
    <property type="component" value="Chromosome"/>
</dbReference>